<protein>
    <recommendedName>
        <fullName evidence="2">acetate--CoA ligase</fullName>
        <ecNumber evidence="2">6.2.1.1</ecNumber>
    </recommendedName>
</protein>
<keyword evidence="6" id="KW-0007">Acetylation</keyword>
<evidence type="ECO:0000313" key="12">
    <source>
        <dbReference type="EMBL" id="VFK02351.1"/>
    </source>
</evidence>
<dbReference type="InterPro" id="IPR000873">
    <property type="entry name" value="AMP-dep_synth/lig_dom"/>
</dbReference>
<dbReference type="AlphaFoldDB" id="A0A450USX2"/>
<organism evidence="10">
    <name type="scientific">Candidatus Kentrum eta</name>
    <dbReference type="NCBI Taxonomy" id="2126337"/>
    <lineage>
        <taxon>Bacteria</taxon>
        <taxon>Pseudomonadati</taxon>
        <taxon>Pseudomonadota</taxon>
        <taxon>Gammaproteobacteria</taxon>
        <taxon>Candidatus Kentrum</taxon>
    </lineage>
</organism>
<evidence type="ECO:0000313" key="10">
    <source>
        <dbReference type="EMBL" id="VFJ95619.1"/>
    </source>
</evidence>
<dbReference type="InterPro" id="IPR020845">
    <property type="entry name" value="AMP-binding_CS"/>
</dbReference>
<dbReference type="GO" id="GO:0005524">
    <property type="term" value="F:ATP binding"/>
    <property type="evidence" value="ECO:0007669"/>
    <property type="project" value="UniProtKB-KW"/>
</dbReference>
<dbReference type="SUPFAM" id="SSF56801">
    <property type="entry name" value="Acetyl-CoA synthetase-like"/>
    <property type="match status" value="1"/>
</dbReference>
<dbReference type="EMBL" id="CAADFG010000089">
    <property type="protein sequence ID" value="VFJ95619.1"/>
    <property type="molecule type" value="Genomic_DNA"/>
</dbReference>
<dbReference type="GO" id="GO:0006085">
    <property type="term" value="P:acetyl-CoA biosynthetic process"/>
    <property type="evidence" value="ECO:0007669"/>
    <property type="project" value="TreeGrafter"/>
</dbReference>
<evidence type="ECO:0000256" key="1">
    <source>
        <dbReference type="ARBA" id="ARBA00006432"/>
    </source>
</evidence>
<evidence type="ECO:0000256" key="6">
    <source>
        <dbReference type="ARBA" id="ARBA00022990"/>
    </source>
</evidence>
<sequence length="660" mass="73520">MTKKNHQYAWQPTQEYTENSILAKFMRTHGLQSFDALYRRSNEDPEWYWNAIIRHFDIRFYKPYQQLLDTSAGLPWSRWCVGSTTNLALNCLDRHEGTPVTEKPALIWEGEDGNLRTWRYADLMAETARLAGALRGLGLGKGDAIGIYMPIMPEAMAAFLATAKIGGIVVPLFSGFGAEALISRLLDARCVALITVEATRRRGKTVILKDIADQAADRVRSIRHVIVLKSPGLEFGRDCDKGWHRGGRDYRWDALTKEYPAAAPTEEMSSEDPFMIIFTSGTTGKAKGTVHTHCGFLTKLVADLGLCMDFKPNDRLLWMSDLGWLIGPMQFVVGTFFGATLVMAEGAPDYPEPGRLWRLVQHHRVTYLGIAPTIARLMMRYGPREVEKYDLSSLRVTISSGELWNPDSWTWFFEHVCKRRVPNLNVSGGTEIGWGIVTCTVLQPHKPCAFTTGVPGMGADVVDADGNTVPMGQMGELVLRHPSIGLSRGLWDDPERYLETYWDKIPNLWVHGDWASRDQDGAWYLHGRSDDTIMVAGKRCGPAEVESLLMETGLIMEAAATAIADPLKGEAILCVCVPKAEVPVGEELVEKLRLAVAQALGPAFRPAAVVFVEELPKTRSMKVMRRVVRALYEGRDPGDLASLVNPHAVANLRESFSQKK</sequence>
<dbReference type="Gene3D" id="3.40.50.12780">
    <property type="entry name" value="N-terminal domain of ligase-like"/>
    <property type="match status" value="1"/>
</dbReference>
<evidence type="ECO:0000259" key="8">
    <source>
        <dbReference type="Pfam" id="PF13193"/>
    </source>
</evidence>
<dbReference type="InterPro" id="IPR025110">
    <property type="entry name" value="AMP-bd_C"/>
</dbReference>
<keyword evidence="5" id="KW-0067">ATP-binding</keyword>
<feature type="domain" description="AMP-dependent synthetase/ligase" evidence="7">
    <location>
        <begin position="102"/>
        <end position="490"/>
    </location>
</feature>
<proteinExistence type="inferred from homology"/>
<evidence type="ECO:0000256" key="3">
    <source>
        <dbReference type="ARBA" id="ARBA00022598"/>
    </source>
</evidence>
<dbReference type="PROSITE" id="PS00455">
    <property type="entry name" value="AMP_BINDING"/>
    <property type="match status" value="1"/>
</dbReference>
<feature type="domain" description="AMP-binding enzyme C-terminal" evidence="8">
    <location>
        <begin position="544"/>
        <end position="622"/>
    </location>
</feature>
<keyword evidence="4" id="KW-0547">Nucleotide-binding</keyword>
<reference evidence="10" key="1">
    <citation type="submission" date="2019-02" db="EMBL/GenBank/DDBJ databases">
        <authorList>
            <person name="Gruber-Vodicka R. H."/>
            <person name="Seah K. B. B."/>
        </authorList>
    </citation>
    <scope>NUCLEOTIDE SEQUENCE</scope>
    <source>
        <strain evidence="12">BECK_SA2B12</strain>
        <strain evidence="10">BECK_SA2B15</strain>
        <strain evidence="11">BECK_SA2B20</strain>
    </source>
</reference>
<evidence type="ECO:0000256" key="5">
    <source>
        <dbReference type="ARBA" id="ARBA00022840"/>
    </source>
</evidence>
<dbReference type="EMBL" id="CAADFJ010000088">
    <property type="protein sequence ID" value="VFK02351.1"/>
    <property type="molecule type" value="Genomic_DNA"/>
</dbReference>
<name>A0A450USX2_9GAMM</name>
<dbReference type="InterPro" id="IPR032387">
    <property type="entry name" value="ACAS_N"/>
</dbReference>
<dbReference type="Pfam" id="PF16177">
    <property type="entry name" value="ACAS_N"/>
    <property type="match status" value="1"/>
</dbReference>
<feature type="domain" description="Acetyl-coenzyme A synthetase N-terminal" evidence="9">
    <location>
        <begin position="35"/>
        <end position="91"/>
    </location>
</feature>
<gene>
    <name evidence="10" type="ORF">BECKH772A_GA0070896_1008910</name>
    <name evidence="11" type="ORF">BECKH772B_GA0070898_1009110</name>
    <name evidence="12" type="ORF">BECKH772C_GA0070978_1008810</name>
</gene>
<evidence type="ECO:0000259" key="9">
    <source>
        <dbReference type="Pfam" id="PF16177"/>
    </source>
</evidence>
<dbReference type="EMBL" id="CAADFI010000091">
    <property type="protein sequence ID" value="VFJ96424.1"/>
    <property type="molecule type" value="Genomic_DNA"/>
</dbReference>
<evidence type="ECO:0000313" key="11">
    <source>
        <dbReference type="EMBL" id="VFJ96424.1"/>
    </source>
</evidence>
<comment type="similarity">
    <text evidence="1">Belongs to the ATP-dependent AMP-binding enzyme family.</text>
</comment>
<dbReference type="PANTHER" id="PTHR24095:SF14">
    <property type="entry name" value="ACETYL-COENZYME A SYNTHETASE 1"/>
    <property type="match status" value="1"/>
</dbReference>
<dbReference type="Pfam" id="PF13193">
    <property type="entry name" value="AMP-binding_C"/>
    <property type="match status" value="1"/>
</dbReference>
<accession>A0A450USX2</accession>
<dbReference type="Gene3D" id="3.30.300.30">
    <property type="match status" value="1"/>
</dbReference>
<evidence type="ECO:0000256" key="4">
    <source>
        <dbReference type="ARBA" id="ARBA00022741"/>
    </source>
</evidence>
<evidence type="ECO:0000256" key="2">
    <source>
        <dbReference type="ARBA" id="ARBA00013275"/>
    </source>
</evidence>
<dbReference type="InterPro" id="IPR045851">
    <property type="entry name" value="AMP-bd_C_sf"/>
</dbReference>
<dbReference type="InterPro" id="IPR042099">
    <property type="entry name" value="ANL_N_sf"/>
</dbReference>
<dbReference type="Pfam" id="PF00501">
    <property type="entry name" value="AMP-binding"/>
    <property type="match status" value="1"/>
</dbReference>
<dbReference type="PANTHER" id="PTHR24095">
    <property type="entry name" value="ACETYL-COENZYME A SYNTHETASE"/>
    <property type="match status" value="1"/>
</dbReference>
<keyword evidence="3" id="KW-0436">Ligase</keyword>
<dbReference type="EC" id="6.2.1.1" evidence="2"/>
<dbReference type="GO" id="GO:0003987">
    <property type="term" value="F:acetate-CoA ligase activity"/>
    <property type="evidence" value="ECO:0007669"/>
    <property type="project" value="UniProtKB-EC"/>
</dbReference>
<evidence type="ECO:0000259" key="7">
    <source>
        <dbReference type="Pfam" id="PF00501"/>
    </source>
</evidence>